<dbReference type="Proteomes" id="UP000245890">
    <property type="component" value="Unassembled WGS sequence"/>
</dbReference>
<reference evidence="7 8" key="1">
    <citation type="submission" date="2018-05" db="EMBL/GenBank/DDBJ databases">
        <title>Description of Sphingomonas pokkalii sp nov, isolated from the rhizosphere of saline tolerant pokkali rice and its draft genome analysis.</title>
        <authorList>
            <person name="Menon R."/>
            <person name="Kumari S."/>
            <person name="Rameshkumar N."/>
        </authorList>
    </citation>
    <scope>NUCLEOTIDE SEQUENCE [LARGE SCALE GENOMIC DNA]</scope>
    <source>
        <strain evidence="7 8">L3B27</strain>
    </source>
</reference>
<dbReference type="PROSITE" id="PS51257">
    <property type="entry name" value="PROKAR_LIPOPROTEIN"/>
    <property type="match status" value="1"/>
</dbReference>
<dbReference type="OrthoDB" id="9814546at2"/>
<dbReference type="SUPFAM" id="SSF103088">
    <property type="entry name" value="OmpA-like"/>
    <property type="match status" value="1"/>
</dbReference>
<feature type="domain" description="OmpA-like" evidence="6">
    <location>
        <begin position="63"/>
        <end position="186"/>
    </location>
</feature>
<keyword evidence="8" id="KW-1185">Reference proteome</keyword>
<proteinExistence type="predicted"/>
<dbReference type="InterPro" id="IPR006664">
    <property type="entry name" value="OMP_bac"/>
</dbReference>
<dbReference type="Pfam" id="PF00691">
    <property type="entry name" value="OmpA"/>
    <property type="match status" value="1"/>
</dbReference>
<evidence type="ECO:0000313" key="8">
    <source>
        <dbReference type="Proteomes" id="UP000245890"/>
    </source>
</evidence>
<organism evidence="7 8">
    <name type="scientific">Sphingomonas pokkalii</name>
    <dbReference type="NCBI Taxonomy" id="2175090"/>
    <lineage>
        <taxon>Bacteria</taxon>
        <taxon>Pseudomonadati</taxon>
        <taxon>Pseudomonadota</taxon>
        <taxon>Alphaproteobacteria</taxon>
        <taxon>Sphingomonadales</taxon>
        <taxon>Sphingomonadaceae</taxon>
        <taxon>Sphingomonas</taxon>
    </lineage>
</organism>
<evidence type="ECO:0000256" key="3">
    <source>
        <dbReference type="ARBA" id="ARBA00023237"/>
    </source>
</evidence>
<dbReference type="CDD" id="cd07185">
    <property type="entry name" value="OmpA_C-like"/>
    <property type="match status" value="1"/>
</dbReference>
<evidence type="ECO:0000256" key="1">
    <source>
        <dbReference type="ARBA" id="ARBA00004442"/>
    </source>
</evidence>
<feature type="region of interest" description="Disordered" evidence="5">
    <location>
        <begin position="187"/>
        <end position="211"/>
    </location>
</feature>
<dbReference type="InterPro" id="IPR006665">
    <property type="entry name" value="OmpA-like"/>
</dbReference>
<dbReference type="RefSeq" id="WP_116470546.1">
    <property type="nucleotide sequence ID" value="NZ_QENQ01000001.1"/>
</dbReference>
<keyword evidence="2 4" id="KW-0472">Membrane</keyword>
<comment type="subcellular location">
    <subcellularLocation>
        <location evidence="1">Cell outer membrane</location>
    </subcellularLocation>
</comment>
<dbReference type="EMBL" id="QENQ01000001">
    <property type="protein sequence ID" value="PVX31158.1"/>
    <property type="molecule type" value="Genomic_DNA"/>
</dbReference>
<dbReference type="PROSITE" id="PS51123">
    <property type="entry name" value="OMPA_2"/>
    <property type="match status" value="1"/>
</dbReference>
<keyword evidence="3" id="KW-0998">Cell outer membrane</keyword>
<dbReference type="AlphaFoldDB" id="A0A2U0SIJ1"/>
<name>A0A2U0SIJ1_9SPHN</name>
<dbReference type="InterPro" id="IPR050330">
    <property type="entry name" value="Bact_OuterMem_StrucFunc"/>
</dbReference>
<evidence type="ECO:0000256" key="4">
    <source>
        <dbReference type="PROSITE-ProRule" id="PRU00473"/>
    </source>
</evidence>
<accession>A0A2U0SIJ1</accession>
<dbReference type="InterPro" id="IPR036737">
    <property type="entry name" value="OmpA-like_sf"/>
</dbReference>
<evidence type="ECO:0000256" key="5">
    <source>
        <dbReference type="SAM" id="MobiDB-lite"/>
    </source>
</evidence>
<sequence>MSRWAMLALAAIALAGCDARVPAGDNAAAENKSVLAEDAAANDSVAEVPKSILRPEVVSDEPEKPVLKPLDLVVPFGTSGLKLDDAGRKLIDALLADPTTAAGGAITIGGHSDTRGSDRDNLVASRKRAEAVREYLLSKGVPAERMTVIAFGEARALVPNAKADGSDDPDARAKNRRVEVQVALPAVAQPPAVAPDDGTAKASVVDAKTQE</sequence>
<dbReference type="Gene3D" id="3.30.1330.60">
    <property type="entry name" value="OmpA-like domain"/>
    <property type="match status" value="1"/>
</dbReference>
<evidence type="ECO:0000313" key="7">
    <source>
        <dbReference type="EMBL" id="PVX31158.1"/>
    </source>
</evidence>
<protein>
    <recommendedName>
        <fullName evidence="6">OmpA-like domain-containing protein</fullName>
    </recommendedName>
</protein>
<evidence type="ECO:0000259" key="6">
    <source>
        <dbReference type="PROSITE" id="PS51123"/>
    </source>
</evidence>
<dbReference type="GO" id="GO:0009279">
    <property type="term" value="C:cell outer membrane"/>
    <property type="evidence" value="ECO:0007669"/>
    <property type="project" value="UniProtKB-SubCell"/>
</dbReference>
<gene>
    <name evidence="7" type="ORF">DD559_18940</name>
</gene>
<dbReference type="PANTHER" id="PTHR30329">
    <property type="entry name" value="STATOR ELEMENT OF FLAGELLAR MOTOR COMPLEX"/>
    <property type="match status" value="1"/>
</dbReference>
<dbReference type="PRINTS" id="PR01021">
    <property type="entry name" value="OMPADOMAIN"/>
</dbReference>
<comment type="caution">
    <text evidence="7">The sequence shown here is derived from an EMBL/GenBank/DDBJ whole genome shotgun (WGS) entry which is preliminary data.</text>
</comment>
<evidence type="ECO:0000256" key="2">
    <source>
        <dbReference type="ARBA" id="ARBA00023136"/>
    </source>
</evidence>
<dbReference type="PANTHER" id="PTHR30329:SF21">
    <property type="entry name" value="LIPOPROTEIN YIAD-RELATED"/>
    <property type="match status" value="1"/>
</dbReference>